<gene>
    <name evidence="3" type="primary">LOC109724143</name>
</gene>
<organism evidence="2 3">
    <name type="scientific">Ananas comosus</name>
    <name type="common">Pineapple</name>
    <name type="synonym">Ananas ananas</name>
    <dbReference type="NCBI Taxonomy" id="4615"/>
    <lineage>
        <taxon>Eukaryota</taxon>
        <taxon>Viridiplantae</taxon>
        <taxon>Streptophyta</taxon>
        <taxon>Embryophyta</taxon>
        <taxon>Tracheophyta</taxon>
        <taxon>Spermatophyta</taxon>
        <taxon>Magnoliopsida</taxon>
        <taxon>Liliopsida</taxon>
        <taxon>Poales</taxon>
        <taxon>Bromeliaceae</taxon>
        <taxon>Bromelioideae</taxon>
        <taxon>Ananas</taxon>
    </lineage>
</organism>
<dbReference type="GeneID" id="109724143"/>
<dbReference type="OrthoDB" id="786614at2759"/>
<dbReference type="Proteomes" id="UP000515123">
    <property type="component" value="Linkage group 2"/>
</dbReference>
<reference evidence="3" key="2">
    <citation type="submission" date="2025-08" db="UniProtKB">
        <authorList>
            <consortium name="RefSeq"/>
        </authorList>
    </citation>
    <scope>IDENTIFICATION</scope>
    <source>
        <tissue evidence="3">Leaf</tissue>
    </source>
</reference>
<evidence type="ECO:0000259" key="1">
    <source>
        <dbReference type="Pfam" id="PF03732"/>
    </source>
</evidence>
<keyword evidence="2" id="KW-1185">Reference proteome</keyword>
<dbReference type="RefSeq" id="XP_020108447.1">
    <property type="nucleotide sequence ID" value="XM_020252858.1"/>
</dbReference>
<protein>
    <submittedName>
        <fullName evidence="3">Uncharacterized protein LOC109724143</fullName>
    </submittedName>
</protein>
<evidence type="ECO:0000313" key="2">
    <source>
        <dbReference type="Proteomes" id="UP000515123"/>
    </source>
</evidence>
<proteinExistence type="predicted"/>
<reference evidence="2" key="1">
    <citation type="journal article" date="2015" name="Nat. Genet.">
        <title>The pineapple genome and the evolution of CAM photosynthesis.</title>
        <authorList>
            <person name="Ming R."/>
            <person name="VanBuren R."/>
            <person name="Wai C.M."/>
            <person name="Tang H."/>
            <person name="Schatz M.C."/>
            <person name="Bowers J.E."/>
            <person name="Lyons E."/>
            <person name="Wang M.L."/>
            <person name="Chen J."/>
            <person name="Biggers E."/>
            <person name="Zhang J."/>
            <person name="Huang L."/>
            <person name="Zhang L."/>
            <person name="Miao W."/>
            <person name="Zhang J."/>
            <person name="Ye Z."/>
            <person name="Miao C."/>
            <person name="Lin Z."/>
            <person name="Wang H."/>
            <person name="Zhou H."/>
            <person name="Yim W.C."/>
            <person name="Priest H.D."/>
            <person name="Zheng C."/>
            <person name="Woodhouse M."/>
            <person name="Edger P.P."/>
            <person name="Guyot R."/>
            <person name="Guo H.B."/>
            <person name="Guo H."/>
            <person name="Zheng G."/>
            <person name="Singh R."/>
            <person name="Sharma A."/>
            <person name="Min X."/>
            <person name="Zheng Y."/>
            <person name="Lee H."/>
            <person name="Gurtowski J."/>
            <person name="Sedlazeck F.J."/>
            <person name="Harkess A."/>
            <person name="McKain M.R."/>
            <person name="Liao Z."/>
            <person name="Fang J."/>
            <person name="Liu J."/>
            <person name="Zhang X."/>
            <person name="Zhang Q."/>
            <person name="Hu W."/>
            <person name="Qin Y."/>
            <person name="Wang K."/>
            <person name="Chen L.Y."/>
            <person name="Shirley N."/>
            <person name="Lin Y.R."/>
            <person name="Liu L.Y."/>
            <person name="Hernandez A.G."/>
            <person name="Wright C.L."/>
            <person name="Bulone V."/>
            <person name="Tuskan G.A."/>
            <person name="Heath K."/>
            <person name="Zee F."/>
            <person name="Moore P.H."/>
            <person name="Sunkar R."/>
            <person name="Leebens-Mack J.H."/>
            <person name="Mockler T."/>
            <person name="Bennetzen J.L."/>
            <person name="Freeling M."/>
            <person name="Sankoff D."/>
            <person name="Paterson A.H."/>
            <person name="Zhu X."/>
            <person name="Yang X."/>
            <person name="Smith J.A."/>
            <person name="Cushman J.C."/>
            <person name="Paull R.E."/>
            <person name="Yu Q."/>
        </authorList>
    </citation>
    <scope>NUCLEOTIDE SEQUENCE [LARGE SCALE GENOMIC DNA]</scope>
    <source>
        <strain evidence="2">cv. F153</strain>
    </source>
</reference>
<dbReference type="AlphaFoldDB" id="A0A6P5GKX6"/>
<accession>A0A6P5GKX6</accession>
<evidence type="ECO:0000313" key="3">
    <source>
        <dbReference type="RefSeq" id="XP_020108447.1"/>
    </source>
</evidence>
<feature type="domain" description="Retrotransposon gag" evidence="1">
    <location>
        <begin position="18"/>
        <end position="113"/>
    </location>
</feature>
<name>A0A6P5GKX6_ANACO</name>
<dbReference type="InterPro" id="IPR005162">
    <property type="entry name" value="Retrotrans_gag_dom"/>
</dbReference>
<sequence>MEKLFHDTFVEERNRVWLATHHLDSEVYRWWIDIRDDPRTDWAAITWKRFKELLLTTYFPQSVKRQMEKDLRGLRQGNRTVAEYEREFSRLLRCVPFVVRDNENKARIFEIGLLPSIFRLVQASNLPTYREVVNRALIVEKGAEISKEEREAFDRGKKNDKRLRVAVRHIYEAVEASEELV</sequence>
<dbReference type="Pfam" id="PF03732">
    <property type="entry name" value="Retrotrans_gag"/>
    <property type="match status" value="1"/>
</dbReference>